<evidence type="ECO:0000313" key="3">
    <source>
        <dbReference type="Proteomes" id="UP000241639"/>
    </source>
</evidence>
<keyword evidence="1" id="KW-0472">Membrane</keyword>
<organism evidence="2 3">
    <name type="scientific">Desmospora activa DSM 45169</name>
    <dbReference type="NCBI Taxonomy" id="1121389"/>
    <lineage>
        <taxon>Bacteria</taxon>
        <taxon>Bacillati</taxon>
        <taxon>Bacillota</taxon>
        <taxon>Bacilli</taxon>
        <taxon>Bacillales</taxon>
        <taxon>Thermoactinomycetaceae</taxon>
        <taxon>Desmospora</taxon>
    </lineage>
</organism>
<gene>
    <name evidence="2" type="ORF">C8J48_2623</name>
</gene>
<dbReference type="OrthoDB" id="9825800at2"/>
<feature type="transmembrane region" description="Helical" evidence="1">
    <location>
        <begin position="565"/>
        <end position="586"/>
    </location>
</feature>
<feature type="transmembrane region" description="Helical" evidence="1">
    <location>
        <begin position="541"/>
        <end position="558"/>
    </location>
</feature>
<dbReference type="Gene3D" id="2.40.128.180">
    <property type="match status" value="4"/>
</dbReference>
<evidence type="ECO:0000256" key="1">
    <source>
        <dbReference type="SAM" id="Phobius"/>
    </source>
</evidence>
<accession>A0A2T4ZDL2</accession>
<feature type="transmembrane region" description="Helical" evidence="1">
    <location>
        <begin position="507"/>
        <end position="529"/>
    </location>
</feature>
<dbReference type="RefSeq" id="WP_107727416.1">
    <property type="nucleotide sequence ID" value="NZ_PZZP01000001.1"/>
</dbReference>
<proteinExistence type="predicted"/>
<sequence length="587" mass="68567">MERKSWAVQIGGNHHIVELENDFGAGLIRIDGDLVERWKGREERDCHRFFNLKEHCCGLHMRYDHHQREYDYDLSLDGFSVISGKDVPPFSSSPSKGITKRWILRLNDGLHTLLYQHVPFERRMIYLDGRLVEESRFYAEEDSDHLLIFKGHRIGIHLSQVDRYYFCYDLSIDGLLHEAGKQIEPVPPSPSEYRKKIWFITLEGITHTIMLEHRGMNHEKKLVVDGQLLVQSGFAPDQKDSQHPFFLGNHRCALSIRHHGKWMYRYDLMVNGISVDTGETLDFKPAVSSSGGGKRIWRFHLQGKTHTVLVEHGPTKAKIWVDKELVGEKNFWKKSKDSYFAFQTGEHSCALIVRQLNGFEYMYQLFVNGYSIDTGEPLYPYKLQGKDVVWLLQLEGGSCSIRLEHQRLSGKRFLFLDDRLMDEQRWKVGEKGSIHAFRIGRHWAVVEVREEENHSFSYHLYVNGHRVERESPVCMHPLDATDELAFLKELKQQKHIQPGRIRWRNRVVGAVSTYVSVLLFLLIVHYLVGTQWLGWTQPQPFSWYLFLPTGLIPLRLWDAYHTNSYIRWVLLGGGVMLVGISIYELFF</sequence>
<dbReference type="PANTHER" id="PTHR13088">
    <property type="entry name" value="FAS APOPTOTIC INHIBITORY MOLECULE FAIM"/>
    <property type="match status" value="1"/>
</dbReference>
<dbReference type="PANTHER" id="PTHR13088:SF3">
    <property type="entry name" value="FAS APOPTOTIC INHIBITORY MOLECULE 1"/>
    <property type="match status" value="1"/>
</dbReference>
<dbReference type="InterPro" id="IPR038513">
    <property type="entry name" value="FAIM1_dom_sf"/>
</dbReference>
<dbReference type="Proteomes" id="UP000241639">
    <property type="component" value="Unassembled WGS sequence"/>
</dbReference>
<dbReference type="InterPro" id="IPR010695">
    <property type="entry name" value="FAIM1"/>
</dbReference>
<dbReference type="EMBL" id="PZZP01000001">
    <property type="protein sequence ID" value="PTM59984.1"/>
    <property type="molecule type" value="Genomic_DNA"/>
</dbReference>
<evidence type="ECO:0000313" key="2">
    <source>
        <dbReference type="EMBL" id="PTM59984.1"/>
    </source>
</evidence>
<reference evidence="2 3" key="1">
    <citation type="submission" date="2018-04" db="EMBL/GenBank/DDBJ databases">
        <title>Genomic Encyclopedia of Archaeal and Bacterial Type Strains, Phase II (KMG-II): from individual species to whole genera.</title>
        <authorList>
            <person name="Goeker M."/>
        </authorList>
    </citation>
    <scope>NUCLEOTIDE SEQUENCE [LARGE SCALE GENOMIC DNA]</scope>
    <source>
        <strain evidence="2 3">DSM 45169</strain>
    </source>
</reference>
<dbReference type="AlphaFoldDB" id="A0A2T4ZDL2"/>
<comment type="caution">
    <text evidence="2">The sequence shown here is derived from an EMBL/GenBank/DDBJ whole genome shotgun (WGS) entry which is preliminary data.</text>
</comment>
<dbReference type="Pfam" id="PF06905">
    <property type="entry name" value="FAIM1"/>
    <property type="match status" value="3"/>
</dbReference>
<keyword evidence="1" id="KW-1133">Transmembrane helix</keyword>
<name>A0A2T4ZDL2_9BACL</name>
<keyword evidence="3" id="KW-1185">Reference proteome</keyword>
<keyword evidence="1" id="KW-0812">Transmembrane</keyword>
<protein>
    <submittedName>
        <fullName evidence="2">FAIM1 (Fas apoptotic inhibitory molecule) protein</fullName>
    </submittedName>
</protein>